<dbReference type="CDD" id="cd06071">
    <property type="entry name" value="Beach"/>
    <property type="match status" value="1"/>
</dbReference>
<feature type="region of interest" description="Disordered" evidence="2">
    <location>
        <begin position="577"/>
        <end position="604"/>
    </location>
</feature>
<dbReference type="EMBL" id="JACMRX010000003">
    <property type="protein sequence ID" value="KAF7992616.1"/>
    <property type="molecule type" value="Genomic_DNA"/>
</dbReference>
<reference evidence="4 5" key="1">
    <citation type="submission" date="2020-08" db="EMBL/GenBank/DDBJ databases">
        <title>Aphidius gifuensis genome sequencing and assembly.</title>
        <authorList>
            <person name="Du Z."/>
        </authorList>
    </citation>
    <scope>NUCLEOTIDE SEQUENCE [LARGE SCALE GENOMIC DNA]</scope>
    <source>
        <strain evidence="4">YNYX2018</strain>
        <tissue evidence="4">Adults</tissue>
    </source>
</reference>
<protein>
    <recommendedName>
        <fullName evidence="3">BEACH domain-containing protein</fullName>
    </recommendedName>
</protein>
<feature type="compositionally biased region" description="Low complexity" evidence="2">
    <location>
        <begin position="1071"/>
        <end position="1086"/>
    </location>
</feature>
<dbReference type="GO" id="GO:0005739">
    <property type="term" value="C:mitochondrion"/>
    <property type="evidence" value="ECO:0007669"/>
    <property type="project" value="TreeGrafter"/>
</dbReference>
<dbReference type="SUPFAM" id="SSF81837">
    <property type="entry name" value="BEACH domain"/>
    <property type="match status" value="1"/>
</dbReference>
<dbReference type="PANTHER" id="PTHR44662:SF1">
    <property type="entry name" value="WD REPEAT-CONTAINING PROTEIN 81"/>
    <property type="match status" value="1"/>
</dbReference>
<feature type="domain" description="BEACH" evidence="3">
    <location>
        <begin position="315"/>
        <end position="583"/>
    </location>
</feature>
<dbReference type="PANTHER" id="PTHR44662">
    <property type="entry name" value="WD REPEAT-CONTAINING PROTEIN 81"/>
    <property type="match status" value="1"/>
</dbReference>
<keyword evidence="1" id="KW-0853">WD repeat</keyword>
<sequence length="1893" mass="214734">MDILNKDLNIPLKYMHKIDNKISIIAHKNWLLNFKKIGKNNFYTHEELSTDEIEAQPSLDELGKNWTKLYAKIYDKKFINTIPLPRDKHSTSSKVQSDLTFPQLLRYVSETNYRNLWKDSYKKYSSPWNPVDNQKEQSLLTPSITDTSVMHQVLSRLYGCPLVYLENGNIVSINPASINPRTHCNLVPAIITIETQTSFIIFYEQTTKYSLQECVMFSPAALSTGYSIPLFLVYQLLKLSRDLHDSGLVLGEINLSDILILDNYTIQVFPKLDDNIYLKNHHNNVDDNDDDKKKNTFYKTNSTSRQFNLSNIKPFDFGLNEKIEDLCQQWINGQLSNFDYLTSINNLAGRKFGDPSCHHVMPWVTDFSSRNGKNWRDLSKSKYRLNKGDRQLDLTFDTQQTNEVGHHISDVLSEITYYVYLSRRYQKNVLCKHVRSQWVPGEYPVSIQRLQEWSPDECIPQFFIDPNVFKSIHEDLPDLELPSWARSPEDFIEIHREALESHYVSERLHQWIDLTFGYKLSGAAAIKSKNVCLQLVDKHTSLTNSGVVQLFNYPHPQKIVPSPYWSKIAPRFCLSNVKSSPKNERNEQKSEDEDHSSGFDEEELSVTTVNVARSSPLALSRLLSRSRSSLQTNEDSPRIEKPQTIHLPKDYNPIAALQHVEATHTFMNKITYKIYEPKIINQIDSSNYRQIVATARIKEQQIIGCLIVEIFMPDKFRGITTNKNSFTRRFETCKNVLNQFSDSLPKCIKNSVGLLLQVDVIPKTYGIINTDKINLNNEIFKYPTITYMGLPPPSSHQFLQSILSNNLFPSTKYFQKLYSIIEMLQEYKNIIKQLNYVLTDNDPKENIAKMKIEYLCKISESKVKSLFREFEKLFPYLENSMESSIQLIVPHIREIMNEPYCCVLGAWYLFDSIAKILGPKDTSKIFLTSIIKIYENGSILDCNPYANSLPHETLAKFKSMRLYHRSFLLRLMVRLGLKKFLDNFITPLVEAVGGYRDYPQGSLIYNQQSKFGNLKTCYLNGNLNDIDIILSPLDEDSSVDSENNITPTIVMTPPDNDIEEVFTMETEEPTKSSSSSSPPTPTIDLSLNITDDIIDDTIKQSTSSSSSTPSGVIKSPTIPIPKSDLKSIGCLIGSKTSSEDIPASCSYNNQSSFTLETDKLKTIDLSNEQAKNSDEELNISLSSSTSSSASLTSSSNKNINNNLIQESKVSDMSAESVIWLSHRLGPVLTARHLSRNLLRMLTLCYTGKLNLTPIDINDKNNILTGDINAIKVLECLTAISNLYGEQMILLQYFSHMAELLILCKRKLTPNLEGGIFSCLALLNHVTQYLSDTLLIESISEIIVKSILYPTVKILSTTKYTFPSGYLARKTLANKYLDVLSNLSIRLGVSTTKTHLFIPIQKFFLSFDKIYQNNNIEQELNINNKTSSYSPPIDDSSIKNTQINKAHEEIKQVFTPSLAHKGYLLLYRNLDETTMNDILKNHQLIRDLCDEHEKSLPNDFHNNNKTEIINQTTTTTTDDCQINDDNIITRGIVSFGNMTLVGNRIEVGDNLDATNRELNNLTNGRQLRGNWLAYWEHEIGRADKDLTFNIKQIKLQNFFGHTNSVRCLNVLDNENSFMSGGRDKTVKLWSIRSQGDGNTVSSCQYTYTGHKKSILSIKFLESLRYAVTCDGSVHCWDPFMGSLLGCPESSKPTIINTIATSNPPSTSILVATTDITLKIIDCRIFQYVNELKVSMNPTGLIRCISISPNGNWVALGQASGFITIIDIRTGLIIASWKGHECEILQLEAIDDMTIVTSSLDQTIAVWNTIDGKLKYHLKGPTEPVHCMNIYEKQLITGTTANRIGVHTGVDNNSNYSSSKLRSDVFKGVLTAMTILPLNKLLLLGADNGGITLLC</sequence>
<dbReference type="SMART" id="SM00320">
    <property type="entry name" value="WD40"/>
    <property type="match status" value="5"/>
</dbReference>
<feature type="compositionally biased region" description="Low complexity" evidence="2">
    <location>
        <begin position="1099"/>
        <end position="1110"/>
    </location>
</feature>
<dbReference type="SUPFAM" id="SSF50978">
    <property type="entry name" value="WD40 repeat-like"/>
    <property type="match status" value="1"/>
</dbReference>
<dbReference type="GO" id="GO:0035014">
    <property type="term" value="F:phosphatidylinositol 3-kinase regulator activity"/>
    <property type="evidence" value="ECO:0007669"/>
    <property type="project" value="TreeGrafter"/>
</dbReference>
<dbReference type="Gene3D" id="2.130.10.10">
    <property type="entry name" value="YVTN repeat-like/Quinoprotein amine dehydrogenase"/>
    <property type="match status" value="2"/>
</dbReference>
<dbReference type="InterPro" id="IPR015943">
    <property type="entry name" value="WD40/YVTN_repeat-like_dom_sf"/>
</dbReference>
<evidence type="ECO:0000313" key="5">
    <source>
        <dbReference type="Proteomes" id="UP000639338"/>
    </source>
</evidence>
<dbReference type="GO" id="GO:0035973">
    <property type="term" value="P:aggrephagy"/>
    <property type="evidence" value="ECO:0007669"/>
    <property type="project" value="TreeGrafter"/>
</dbReference>
<dbReference type="PROSITE" id="PS50197">
    <property type="entry name" value="BEACH"/>
    <property type="match status" value="1"/>
</dbReference>
<dbReference type="InterPro" id="IPR000409">
    <property type="entry name" value="BEACH_dom"/>
</dbReference>
<keyword evidence="5" id="KW-1185">Reference proteome</keyword>
<accession>A0A834XUU9</accession>
<feature type="repeat" description="WD" evidence="1">
    <location>
        <begin position="1597"/>
        <end position="1632"/>
    </location>
</feature>
<dbReference type="Proteomes" id="UP000639338">
    <property type="component" value="Unassembled WGS sequence"/>
</dbReference>
<dbReference type="PROSITE" id="PS50082">
    <property type="entry name" value="WD_REPEATS_2"/>
    <property type="match status" value="1"/>
</dbReference>
<dbReference type="InterPro" id="IPR036372">
    <property type="entry name" value="BEACH_dom_sf"/>
</dbReference>
<dbReference type="InterPro" id="IPR052651">
    <property type="entry name" value="WDR81"/>
</dbReference>
<dbReference type="Gene3D" id="1.10.1540.10">
    <property type="entry name" value="BEACH domain"/>
    <property type="match status" value="1"/>
</dbReference>
<name>A0A834XUU9_APHGI</name>
<feature type="region of interest" description="Disordered" evidence="2">
    <location>
        <begin position="1099"/>
        <end position="1119"/>
    </location>
</feature>
<comment type="caution">
    <text evidence="4">The sequence shown here is derived from an EMBL/GenBank/DDBJ whole genome shotgun (WGS) entry which is preliminary data.</text>
</comment>
<gene>
    <name evidence="4" type="ORF">HCN44_004960</name>
</gene>
<evidence type="ECO:0000313" key="4">
    <source>
        <dbReference type="EMBL" id="KAF7992616.1"/>
    </source>
</evidence>
<dbReference type="PROSITE" id="PS50294">
    <property type="entry name" value="WD_REPEATS_REGION"/>
    <property type="match status" value="1"/>
</dbReference>
<dbReference type="Pfam" id="PF02138">
    <property type="entry name" value="Beach"/>
    <property type="match status" value="1"/>
</dbReference>
<evidence type="ECO:0000259" key="3">
    <source>
        <dbReference type="PROSITE" id="PS50197"/>
    </source>
</evidence>
<dbReference type="OrthoDB" id="29306at2759"/>
<feature type="compositionally biased region" description="Acidic residues" evidence="2">
    <location>
        <begin position="590"/>
        <end position="604"/>
    </location>
</feature>
<dbReference type="InterPro" id="IPR036322">
    <property type="entry name" value="WD40_repeat_dom_sf"/>
</dbReference>
<evidence type="ECO:0000256" key="2">
    <source>
        <dbReference type="SAM" id="MobiDB-lite"/>
    </source>
</evidence>
<feature type="region of interest" description="Disordered" evidence="2">
    <location>
        <begin position="1065"/>
        <end position="1086"/>
    </location>
</feature>
<evidence type="ECO:0000256" key="1">
    <source>
        <dbReference type="PROSITE-ProRule" id="PRU00221"/>
    </source>
</evidence>
<dbReference type="SMART" id="SM01026">
    <property type="entry name" value="Beach"/>
    <property type="match status" value="1"/>
</dbReference>
<dbReference type="InterPro" id="IPR001680">
    <property type="entry name" value="WD40_rpt"/>
</dbReference>
<dbReference type="Pfam" id="PF00400">
    <property type="entry name" value="WD40"/>
    <property type="match status" value="2"/>
</dbReference>
<proteinExistence type="predicted"/>
<organism evidence="4 5">
    <name type="scientific">Aphidius gifuensis</name>
    <name type="common">Parasitoid wasp</name>
    <dbReference type="NCBI Taxonomy" id="684658"/>
    <lineage>
        <taxon>Eukaryota</taxon>
        <taxon>Metazoa</taxon>
        <taxon>Ecdysozoa</taxon>
        <taxon>Arthropoda</taxon>
        <taxon>Hexapoda</taxon>
        <taxon>Insecta</taxon>
        <taxon>Pterygota</taxon>
        <taxon>Neoptera</taxon>
        <taxon>Endopterygota</taxon>
        <taxon>Hymenoptera</taxon>
        <taxon>Apocrita</taxon>
        <taxon>Ichneumonoidea</taxon>
        <taxon>Braconidae</taxon>
        <taxon>Aphidiinae</taxon>
        <taxon>Aphidius</taxon>
    </lineage>
</organism>